<organism evidence="1 2">
    <name type="scientific">Paractinoplanes deccanensis</name>
    <dbReference type="NCBI Taxonomy" id="113561"/>
    <lineage>
        <taxon>Bacteria</taxon>
        <taxon>Bacillati</taxon>
        <taxon>Actinomycetota</taxon>
        <taxon>Actinomycetes</taxon>
        <taxon>Micromonosporales</taxon>
        <taxon>Micromonosporaceae</taxon>
        <taxon>Paractinoplanes</taxon>
    </lineage>
</organism>
<gene>
    <name evidence="1" type="ORF">Ade02nite_25400</name>
</gene>
<accession>A0ABQ3Y1L5</accession>
<evidence type="ECO:0000313" key="1">
    <source>
        <dbReference type="EMBL" id="GID73899.1"/>
    </source>
</evidence>
<dbReference type="InterPro" id="IPR019004">
    <property type="entry name" value="YqeY/Aim41"/>
</dbReference>
<reference evidence="1 2" key="1">
    <citation type="submission" date="2021-01" db="EMBL/GenBank/DDBJ databases">
        <title>Whole genome shotgun sequence of Actinoplanes deccanensis NBRC 13994.</title>
        <authorList>
            <person name="Komaki H."/>
            <person name="Tamura T."/>
        </authorList>
    </citation>
    <scope>NUCLEOTIDE SEQUENCE [LARGE SCALE GENOMIC DNA]</scope>
    <source>
        <strain evidence="1 2">NBRC 13994</strain>
    </source>
</reference>
<proteinExistence type="predicted"/>
<sequence length="119" mass="12685">MTETPLRLRLREALPAAMKARDRAAVAALRATLAAIDNAEAVETEEGTGKSLAIETLPVGAGATEAARRVLTEQDVERIVRGEADERERAAAEYADLGRPERAEQLRAEAGALLAHLDG</sequence>
<dbReference type="InterPro" id="IPR042184">
    <property type="entry name" value="YqeY/Aim41_N"/>
</dbReference>
<dbReference type="Gene3D" id="1.10.1510.10">
    <property type="entry name" value="Uncharacterised protein YqeY/AIM41 PF09424, N-terminal domain"/>
    <property type="match status" value="1"/>
</dbReference>
<dbReference type="RefSeq" id="WP_203761813.1">
    <property type="nucleotide sequence ID" value="NZ_BAAABO010000054.1"/>
</dbReference>
<keyword evidence="2" id="KW-1185">Reference proteome</keyword>
<evidence type="ECO:0008006" key="3">
    <source>
        <dbReference type="Google" id="ProtNLM"/>
    </source>
</evidence>
<dbReference type="EMBL" id="BOMI01000043">
    <property type="protein sequence ID" value="GID73899.1"/>
    <property type="molecule type" value="Genomic_DNA"/>
</dbReference>
<comment type="caution">
    <text evidence="1">The sequence shown here is derived from an EMBL/GenBank/DDBJ whole genome shotgun (WGS) entry which is preliminary data.</text>
</comment>
<dbReference type="Proteomes" id="UP000609879">
    <property type="component" value="Unassembled WGS sequence"/>
</dbReference>
<name>A0ABQ3Y1L5_9ACTN</name>
<dbReference type="PANTHER" id="PTHR28055">
    <property type="entry name" value="ALTERED INHERITANCE OF MITOCHONDRIA PROTEIN 41, MITOCHONDRIAL"/>
    <property type="match status" value="1"/>
</dbReference>
<protein>
    <recommendedName>
        <fullName evidence="3">Glutamyl-tRNA amidotransferase</fullName>
    </recommendedName>
</protein>
<dbReference type="PANTHER" id="PTHR28055:SF1">
    <property type="entry name" value="ALTERED INHERITANCE OF MITOCHONDRIA PROTEIN 41, MITOCHONDRIAL"/>
    <property type="match status" value="1"/>
</dbReference>
<evidence type="ECO:0000313" key="2">
    <source>
        <dbReference type="Proteomes" id="UP000609879"/>
    </source>
</evidence>